<dbReference type="SUPFAM" id="SSF51735">
    <property type="entry name" value="NAD(P)-binding Rossmann-fold domains"/>
    <property type="match status" value="1"/>
</dbReference>
<dbReference type="GO" id="GO:0008977">
    <property type="term" value="F:prephenate dehydrogenase (NAD+) activity"/>
    <property type="evidence" value="ECO:0007669"/>
    <property type="project" value="UniProtKB-EC"/>
</dbReference>
<dbReference type="EMBL" id="JBDKWZ010000001">
    <property type="protein sequence ID" value="MEN7546920.1"/>
    <property type="molecule type" value="Genomic_DNA"/>
</dbReference>
<dbReference type="GO" id="GO:0004665">
    <property type="term" value="F:prephenate dehydrogenase (NADP+) activity"/>
    <property type="evidence" value="ECO:0007669"/>
    <property type="project" value="InterPro"/>
</dbReference>
<proteinExistence type="predicted"/>
<dbReference type="NCBIfam" id="NF006307">
    <property type="entry name" value="PRK08507.1"/>
    <property type="match status" value="1"/>
</dbReference>
<dbReference type="InterPro" id="IPR046826">
    <property type="entry name" value="PDH_N"/>
</dbReference>
<sequence length="288" mass="31582">MRINIIGIGLLGGSFAMGLRKTRPEFEFIGVEANHIHAQKAVDLGIVDKVLPLDEALAVADLSVLATPVNIIERLLPEVLDKLPAHGKVIDLGSTKQIICDKVRKHPKRSQFVAAHPMAGTENSGPDAAFATLMKGKTVVICEKESSDPQAVYLVESLFRELGMVIDYMNAVDHDLHLAYVSHLSHITSFALGLTVLGKEKDEKRIFELASTGFSSTVRLAKSSPAMWAPIFAQNKANVCQALDGYIESLQIFKDAIQHSEEHSYQLMEKANDIRRILSGIEKKSVNS</sequence>
<evidence type="ECO:0000313" key="3">
    <source>
        <dbReference type="EMBL" id="MEN7546920.1"/>
    </source>
</evidence>
<name>A0AAW9S5B5_9BACT</name>
<evidence type="ECO:0000313" key="4">
    <source>
        <dbReference type="Proteomes" id="UP001403385"/>
    </source>
</evidence>
<dbReference type="Pfam" id="PF02153">
    <property type="entry name" value="PDH_N"/>
    <property type="match status" value="1"/>
</dbReference>
<dbReference type="FunFam" id="3.40.50.720:FF:000208">
    <property type="entry name" value="Prephenate dehydrogenase"/>
    <property type="match status" value="1"/>
</dbReference>
<comment type="caution">
    <text evidence="3">The sequence shown here is derived from an EMBL/GenBank/DDBJ whole genome shotgun (WGS) entry which is preliminary data.</text>
</comment>
<dbReference type="Pfam" id="PF20463">
    <property type="entry name" value="PDH_C"/>
    <property type="match status" value="1"/>
</dbReference>
<dbReference type="InterPro" id="IPR046825">
    <property type="entry name" value="PDH_C"/>
</dbReference>
<dbReference type="InterPro" id="IPR050812">
    <property type="entry name" value="Preph/Arog_dehydrog"/>
</dbReference>
<keyword evidence="1 3" id="KW-0560">Oxidoreductase</keyword>
<accession>A0AAW9S5B5</accession>
<dbReference type="PROSITE" id="PS51176">
    <property type="entry name" value="PDH_ADH"/>
    <property type="match status" value="1"/>
</dbReference>
<gene>
    <name evidence="3" type="ORF">AAG747_03320</name>
</gene>
<protein>
    <submittedName>
        <fullName evidence="3">Prephenate dehydrogenase</fullName>
        <ecNumber evidence="3">1.3.1.12</ecNumber>
    </submittedName>
</protein>
<dbReference type="InterPro" id="IPR003099">
    <property type="entry name" value="Prephen_DH"/>
</dbReference>
<dbReference type="EC" id="1.3.1.12" evidence="3"/>
<feature type="domain" description="Prephenate/arogenate dehydrogenase" evidence="2">
    <location>
        <begin position="1"/>
        <end position="287"/>
    </location>
</feature>
<reference evidence="3 4" key="1">
    <citation type="submission" date="2024-04" db="EMBL/GenBank/DDBJ databases">
        <title>Novel genus in family Flammeovirgaceae.</title>
        <authorList>
            <person name="Nguyen T.H."/>
            <person name="Vuong T.Q."/>
            <person name="Le H."/>
            <person name="Kim S.-G."/>
        </authorList>
    </citation>
    <scope>NUCLEOTIDE SEQUENCE [LARGE SCALE GENOMIC DNA]</scope>
    <source>
        <strain evidence="3 4">JCM 23209</strain>
    </source>
</reference>
<dbReference type="PANTHER" id="PTHR21363">
    <property type="entry name" value="PREPHENATE DEHYDROGENASE"/>
    <property type="match status" value="1"/>
</dbReference>
<evidence type="ECO:0000259" key="2">
    <source>
        <dbReference type="PROSITE" id="PS51176"/>
    </source>
</evidence>
<organism evidence="3 4">
    <name type="scientific">Rapidithrix thailandica</name>
    <dbReference type="NCBI Taxonomy" id="413964"/>
    <lineage>
        <taxon>Bacteria</taxon>
        <taxon>Pseudomonadati</taxon>
        <taxon>Bacteroidota</taxon>
        <taxon>Cytophagia</taxon>
        <taxon>Cytophagales</taxon>
        <taxon>Flammeovirgaceae</taxon>
        <taxon>Rapidithrix</taxon>
    </lineage>
</organism>
<dbReference type="GO" id="GO:0006571">
    <property type="term" value="P:tyrosine biosynthetic process"/>
    <property type="evidence" value="ECO:0007669"/>
    <property type="project" value="InterPro"/>
</dbReference>
<dbReference type="AlphaFoldDB" id="A0AAW9S5B5"/>
<dbReference type="InterPro" id="IPR008927">
    <property type="entry name" value="6-PGluconate_DH-like_C_sf"/>
</dbReference>
<dbReference type="RefSeq" id="WP_346819697.1">
    <property type="nucleotide sequence ID" value="NZ_JBDKWZ010000001.1"/>
</dbReference>
<dbReference type="GO" id="GO:0070403">
    <property type="term" value="F:NAD+ binding"/>
    <property type="evidence" value="ECO:0007669"/>
    <property type="project" value="InterPro"/>
</dbReference>
<dbReference type="SUPFAM" id="SSF48179">
    <property type="entry name" value="6-phosphogluconate dehydrogenase C-terminal domain-like"/>
    <property type="match status" value="1"/>
</dbReference>
<dbReference type="Gene3D" id="1.10.3660.10">
    <property type="entry name" value="6-phosphogluconate dehydrogenase C-terminal like domain"/>
    <property type="match status" value="1"/>
</dbReference>
<dbReference type="Proteomes" id="UP001403385">
    <property type="component" value="Unassembled WGS sequence"/>
</dbReference>
<dbReference type="InterPro" id="IPR036291">
    <property type="entry name" value="NAD(P)-bd_dom_sf"/>
</dbReference>
<dbReference type="Gene3D" id="3.40.50.720">
    <property type="entry name" value="NAD(P)-binding Rossmann-like Domain"/>
    <property type="match status" value="1"/>
</dbReference>
<dbReference type="PANTHER" id="PTHR21363:SF0">
    <property type="entry name" value="PREPHENATE DEHYDROGENASE [NADP(+)]"/>
    <property type="match status" value="1"/>
</dbReference>
<keyword evidence="4" id="KW-1185">Reference proteome</keyword>
<evidence type="ECO:0000256" key="1">
    <source>
        <dbReference type="ARBA" id="ARBA00023002"/>
    </source>
</evidence>